<keyword evidence="5" id="KW-1185">Reference proteome</keyword>
<dbReference type="AlphaFoldDB" id="A0A1H9HSU4"/>
<keyword evidence="1" id="KW-0175">Coiled coil</keyword>
<feature type="compositionally biased region" description="Low complexity" evidence="2">
    <location>
        <begin position="66"/>
        <end position="86"/>
    </location>
</feature>
<reference evidence="4 5" key="1">
    <citation type="submission" date="2016-10" db="EMBL/GenBank/DDBJ databases">
        <authorList>
            <person name="de Groot N.N."/>
        </authorList>
    </citation>
    <scope>NUCLEOTIDE SEQUENCE [LARGE SCALE GENOMIC DNA]</scope>
    <source>
        <strain evidence="4 5">ATCC 35958</strain>
    </source>
</reference>
<dbReference type="RefSeq" id="WP_091453532.1">
    <property type="nucleotide sequence ID" value="NZ_FOGD01000002.1"/>
</dbReference>
<evidence type="ECO:0000313" key="4">
    <source>
        <dbReference type="EMBL" id="SEQ65375.1"/>
    </source>
</evidence>
<protein>
    <recommendedName>
        <fullName evidence="6">DUF4124 domain-containing protein</fullName>
    </recommendedName>
</protein>
<gene>
    <name evidence="4" type="ORF">SAMN02982919_00912</name>
</gene>
<proteinExistence type="predicted"/>
<organism evidence="4 5">
    <name type="scientific">Giesbergeria anulus</name>
    <dbReference type="NCBI Taxonomy" id="180197"/>
    <lineage>
        <taxon>Bacteria</taxon>
        <taxon>Pseudomonadati</taxon>
        <taxon>Pseudomonadota</taxon>
        <taxon>Betaproteobacteria</taxon>
        <taxon>Burkholderiales</taxon>
        <taxon>Comamonadaceae</taxon>
        <taxon>Giesbergeria</taxon>
    </lineage>
</organism>
<sequence length="168" mass="18157">MKKTRFILRSGLLCAILAAHAAWAQDRIYRCGNEYTNNATQARERGCKAVDGGNITVVQSPPRNNAGAAAGSKPAATATSPAGAPKVDNSAQRARDADARAIFEAELRKAQTRLADLQKEYNNGSPEKTALEMRNVQGYAERTAELKANIARVESDIASIQREMGRLK</sequence>
<keyword evidence="3" id="KW-0732">Signal</keyword>
<evidence type="ECO:0008006" key="6">
    <source>
        <dbReference type="Google" id="ProtNLM"/>
    </source>
</evidence>
<name>A0A1H9HSU4_9BURK</name>
<evidence type="ECO:0000256" key="3">
    <source>
        <dbReference type="SAM" id="SignalP"/>
    </source>
</evidence>
<evidence type="ECO:0000313" key="5">
    <source>
        <dbReference type="Proteomes" id="UP000199766"/>
    </source>
</evidence>
<feature type="region of interest" description="Disordered" evidence="2">
    <location>
        <begin position="58"/>
        <end position="95"/>
    </location>
</feature>
<feature type="signal peptide" evidence="3">
    <location>
        <begin position="1"/>
        <end position="24"/>
    </location>
</feature>
<evidence type="ECO:0000256" key="2">
    <source>
        <dbReference type="SAM" id="MobiDB-lite"/>
    </source>
</evidence>
<feature type="chain" id="PRO_5011474738" description="DUF4124 domain-containing protein" evidence="3">
    <location>
        <begin position="25"/>
        <end position="168"/>
    </location>
</feature>
<evidence type="ECO:0000256" key="1">
    <source>
        <dbReference type="SAM" id="Coils"/>
    </source>
</evidence>
<dbReference type="STRING" id="180197.SAMN02982919_00912"/>
<accession>A0A1H9HSU4</accession>
<dbReference type="OrthoDB" id="5298561at2"/>
<dbReference type="Proteomes" id="UP000199766">
    <property type="component" value="Unassembled WGS sequence"/>
</dbReference>
<feature type="coiled-coil region" evidence="1">
    <location>
        <begin position="100"/>
        <end position="163"/>
    </location>
</feature>
<dbReference type="EMBL" id="FOGD01000002">
    <property type="protein sequence ID" value="SEQ65375.1"/>
    <property type="molecule type" value="Genomic_DNA"/>
</dbReference>